<evidence type="ECO:0000313" key="10">
    <source>
        <dbReference type="Proteomes" id="UP000034589"/>
    </source>
</evidence>
<dbReference type="PROSITE" id="PS50975">
    <property type="entry name" value="ATP_GRASP"/>
    <property type="match status" value="1"/>
</dbReference>
<protein>
    <recommendedName>
        <fullName evidence="7">Formate-dependent phosphoribosylglycinamide formyltransferase</fullName>
        <ecNumber evidence="7">6.3.1.21</ecNumber>
    </recommendedName>
    <alternativeName>
        <fullName evidence="7">5'-phosphoribosylglycinamide transformylase 2</fullName>
    </alternativeName>
    <alternativeName>
        <fullName evidence="7">Formate-dependent GAR transformylase</fullName>
    </alternativeName>
    <alternativeName>
        <fullName evidence="7">GAR transformylase 2</fullName>
        <shortName evidence="7">GART 2</shortName>
    </alternativeName>
    <alternativeName>
        <fullName evidence="7">Non-folate glycinamide ribonucleotide transformylase</fullName>
    </alternativeName>
    <alternativeName>
        <fullName evidence="7">Phosphoribosylglycinamide formyltransferase 2</fullName>
    </alternativeName>
</protein>
<keyword evidence="2 7" id="KW-0479">Metal-binding</keyword>
<evidence type="ECO:0000256" key="3">
    <source>
        <dbReference type="ARBA" id="ARBA00022741"/>
    </source>
</evidence>
<dbReference type="HAMAP" id="MF_01643">
    <property type="entry name" value="PurT"/>
    <property type="match status" value="1"/>
</dbReference>
<dbReference type="GO" id="GO:0006189">
    <property type="term" value="P:'de novo' IMP biosynthetic process"/>
    <property type="evidence" value="ECO:0007669"/>
    <property type="project" value="UniProtKB-UniRule"/>
</dbReference>
<dbReference type="InterPro" id="IPR048740">
    <property type="entry name" value="PurT_C"/>
</dbReference>
<organism evidence="9 10">
    <name type="scientific">Candidatus Kaiserbacteria bacterium GW2011_GWC2_49_12</name>
    <dbReference type="NCBI Taxonomy" id="1618675"/>
    <lineage>
        <taxon>Bacteria</taxon>
        <taxon>Candidatus Kaiseribacteriota</taxon>
    </lineage>
</organism>
<feature type="binding site" evidence="7">
    <location>
        <position position="220"/>
    </location>
    <ligand>
        <name>ATP</name>
        <dbReference type="ChEBI" id="CHEBI:30616"/>
    </ligand>
</feature>
<dbReference type="InterPro" id="IPR054350">
    <property type="entry name" value="PurT/PurK_preATP-grasp"/>
</dbReference>
<feature type="binding site" evidence="7">
    <location>
        <position position="287"/>
    </location>
    <ligand>
        <name>Mg(2+)</name>
        <dbReference type="ChEBI" id="CHEBI:18420"/>
    </ligand>
</feature>
<comment type="function">
    <text evidence="7">Involved in the de novo purine biosynthesis. Catalyzes the transfer of formate to 5-phospho-ribosyl-glycinamide (GAR), producing 5-phospho-ribosyl-N-formylglycinamide (FGAR). Formate is provided by PurU via hydrolysis of 10-formyl-tetrahydrofolate.</text>
</comment>
<comment type="caution">
    <text evidence="9">The sequence shown here is derived from an EMBL/GenBank/DDBJ whole genome shotgun (WGS) entry which is preliminary data.</text>
</comment>
<dbReference type="InterPro" id="IPR013815">
    <property type="entry name" value="ATP_grasp_subdomain_1"/>
</dbReference>
<dbReference type="InterPro" id="IPR016185">
    <property type="entry name" value="PreATP-grasp_dom_sf"/>
</dbReference>
<accession>A0A0G1VMZ3</accession>
<feature type="binding site" evidence="7">
    <location>
        <begin position="39"/>
        <end position="40"/>
    </location>
    <ligand>
        <name>N(1)-(5-phospho-beta-D-ribosyl)glycinamide</name>
        <dbReference type="ChEBI" id="CHEBI:143788"/>
    </ligand>
</feature>
<feature type="binding site" evidence="7">
    <location>
        <position position="131"/>
    </location>
    <ligand>
        <name>ATP</name>
        <dbReference type="ChEBI" id="CHEBI:30616"/>
    </ligand>
</feature>
<gene>
    <name evidence="7" type="primary">purT</name>
    <name evidence="9" type="ORF">UY39_C0011G0004</name>
</gene>
<dbReference type="GO" id="GO:0000287">
    <property type="term" value="F:magnesium ion binding"/>
    <property type="evidence" value="ECO:0007669"/>
    <property type="project" value="UniProtKB-UniRule"/>
</dbReference>
<evidence type="ECO:0000313" key="9">
    <source>
        <dbReference type="EMBL" id="KKW07620.1"/>
    </source>
</evidence>
<evidence type="ECO:0000256" key="5">
    <source>
        <dbReference type="ARBA" id="ARBA00022840"/>
    </source>
</evidence>
<comment type="catalytic activity">
    <reaction evidence="7">
        <text>N(1)-(5-phospho-beta-D-ribosyl)glycinamide + formate + ATP = N(2)-formyl-N(1)-(5-phospho-beta-D-ribosyl)glycinamide + ADP + phosphate + H(+)</text>
        <dbReference type="Rhea" id="RHEA:24829"/>
        <dbReference type="ChEBI" id="CHEBI:15378"/>
        <dbReference type="ChEBI" id="CHEBI:15740"/>
        <dbReference type="ChEBI" id="CHEBI:30616"/>
        <dbReference type="ChEBI" id="CHEBI:43474"/>
        <dbReference type="ChEBI" id="CHEBI:143788"/>
        <dbReference type="ChEBI" id="CHEBI:147286"/>
        <dbReference type="ChEBI" id="CHEBI:456216"/>
        <dbReference type="EC" id="6.3.1.21"/>
    </reaction>
</comment>
<evidence type="ECO:0000256" key="2">
    <source>
        <dbReference type="ARBA" id="ARBA00022723"/>
    </source>
</evidence>
<evidence type="ECO:0000256" key="7">
    <source>
        <dbReference type="HAMAP-Rule" id="MF_01643"/>
    </source>
</evidence>
<feature type="binding site" evidence="7">
    <location>
        <begin position="382"/>
        <end position="383"/>
    </location>
    <ligand>
        <name>N(1)-(5-phospho-beta-D-ribosyl)glycinamide</name>
        <dbReference type="ChEBI" id="CHEBI:143788"/>
    </ligand>
</feature>
<keyword evidence="1 7" id="KW-0436">Ligase</keyword>
<dbReference type="PANTHER" id="PTHR43055">
    <property type="entry name" value="FORMATE-DEPENDENT PHOSPHORIBOSYLGLYCINAMIDE FORMYLTRANSFERASE"/>
    <property type="match status" value="1"/>
</dbReference>
<feature type="binding site" evidence="7">
    <location>
        <position position="375"/>
    </location>
    <ligand>
        <name>N(1)-(5-phospho-beta-D-ribosyl)glycinamide</name>
        <dbReference type="ChEBI" id="CHEBI:143788"/>
    </ligand>
</feature>
<dbReference type="EMBL" id="LCPV01000011">
    <property type="protein sequence ID" value="KKW07620.1"/>
    <property type="molecule type" value="Genomic_DNA"/>
</dbReference>
<keyword evidence="4 7" id="KW-0658">Purine biosynthesis</keyword>
<dbReference type="InterPro" id="IPR011761">
    <property type="entry name" value="ATP-grasp"/>
</dbReference>
<comment type="pathway">
    <text evidence="7">Purine metabolism; IMP biosynthesis via de novo pathway; N(2)-formyl-N(1)-(5-phospho-D-ribosyl)glycinamide from N(1)-(5-phospho-D-ribosyl)glycinamide (formate route): step 1/1.</text>
</comment>
<name>A0A0G1VMZ3_9BACT</name>
<dbReference type="InterPro" id="IPR005479">
    <property type="entry name" value="CPAse_ATP-bd"/>
</dbReference>
<dbReference type="GO" id="GO:0004644">
    <property type="term" value="F:phosphoribosylglycinamide formyltransferase activity"/>
    <property type="evidence" value="ECO:0007669"/>
    <property type="project" value="UniProtKB-UniRule"/>
</dbReference>
<feature type="binding site" evidence="7">
    <location>
        <position position="172"/>
    </location>
    <ligand>
        <name>ATP</name>
        <dbReference type="ChEBI" id="CHEBI:30616"/>
    </ligand>
</feature>
<dbReference type="GO" id="GO:0043815">
    <property type="term" value="F:phosphoribosylglycinamide formyltransferase 2 activity"/>
    <property type="evidence" value="ECO:0007669"/>
    <property type="project" value="UniProtKB-UniRule"/>
</dbReference>
<feature type="domain" description="ATP-grasp" evidence="8">
    <location>
        <begin position="136"/>
        <end position="328"/>
    </location>
</feature>
<dbReference type="Gene3D" id="3.30.1490.20">
    <property type="entry name" value="ATP-grasp fold, A domain"/>
    <property type="match status" value="1"/>
</dbReference>
<dbReference type="InterPro" id="IPR003135">
    <property type="entry name" value="ATP-grasp_carboxylate-amine"/>
</dbReference>
<dbReference type="UniPathway" id="UPA00074">
    <property type="reaction ID" value="UER00127"/>
</dbReference>
<proteinExistence type="inferred from homology"/>
<dbReference type="Proteomes" id="UP000034589">
    <property type="component" value="Unassembled WGS sequence"/>
</dbReference>
<dbReference type="GO" id="GO:0005829">
    <property type="term" value="C:cytosol"/>
    <property type="evidence" value="ECO:0007669"/>
    <property type="project" value="TreeGrafter"/>
</dbReference>
<dbReference type="Pfam" id="PF21244">
    <property type="entry name" value="PurT_C"/>
    <property type="match status" value="1"/>
</dbReference>
<evidence type="ECO:0000256" key="1">
    <source>
        <dbReference type="ARBA" id="ARBA00022598"/>
    </source>
</evidence>
<dbReference type="AlphaFoldDB" id="A0A0G1VMZ3"/>
<dbReference type="GO" id="GO:0005524">
    <property type="term" value="F:ATP binding"/>
    <property type="evidence" value="ECO:0007669"/>
    <property type="project" value="UniProtKB-UniRule"/>
</dbReference>
<dbReference type="PANTHER" id="PTHR43055:SF1">
    <property type="entry name" value="FORMATE-DEPENDENT PHOSPHORIBOSYLGLYCINAMIDE FORMYLTRANSFERASE"/>
    <property type="match status" value="1"/>
</dbReference>
<dbReference type="Pfam" id="PF02222">
    <property type="entry name" value="ATP-grasp"/>
    <property type="match status" value="1"/>
</dbReference>
<comment type="subunit">
    <text evidence="7">Homodimer.</text>
</comment>
<comment type="similarity">
    <text evidence="7">Belongs to the PurK/PurT family.</text>
</comment>
<evidence type="ECO:0000259" key="8">
    <source>
        <dbReference type="PROSITE" id="PS50975"/>
    </source>
</evidence>
<dbReference type="PATRIC" id="fig|1618675.3.peg.177"/>
<keyword evidence="5 7" id="KW-0067">ATP-binding</keyword>
<evidence type="ECO:0000256" key="6">
    <source>
        <dbReference type="ARBA" id="ARBA00022842"/>
    </source>
</evidence>
<keyword evidence="6 7" id="KW-0460">Magnesium</keyword>
<dbReference type="Pfam" id="PF22660">
    <property type="entry name" value="RS_preATP-grasp-like"/>
    <property type="match status" value="1"/>
</dbReference>
<dbReference type="Gene3D" id="3.40.50.20">
    <property type="match status" value="1"/>
</dbReference>
<dbReference type="NCBIfam" id="TIGR01142">
    <property type="entry name" value="purT"/>
    <property type="match status" value="1"/>
</dbReference>
<dbReference type="Gene3D" id="3.30.470.20">
    <property type="entry name" value="ATP-grasp fold, B domain"/>
    <property type="match status" value="1"/>
</dbReference>
<evidence type="ECO:0000256" key="4">
    <source>
        <dbReference type="ARBA" id="ARBA00022755"/>
    </source>
</evidence>
<reference evidence="9 10" key="1">
    <citation type="journal article" date="2015" name="Nature">
        <title>rRNA introns, odd ribosomes, and small enigmatic genomes across a large radiation of phyla.</title>
        <authorList>
            <person name="Brown C.T."/>
            <person name="Hug L.A."/>
            <person name="Thomas B.C."/>
            <person name="Sharon I."/>
            <person name="Castelle C.J."/>
            <person name="Singh A."/>
            <person name="Wilkins M.J."/>
            <person name="Williams K.H."/>
            <person name="Banfield J.F."/>
        </authorList>
    </citation>
    <scope>NUCLEOTIDE SEQUENCE [LARGE SCALE GENOMIC DNA]</scope>
</reference>
<dbReference type="PROSITE" id="PS00866">
    <property type="entry name" value="CPSASE_1"/>
    <property type="match status" value="1"/>
</dbReference>
<feature type="binding site" evidence="7">
    <location>
        <begin position="212"/>
        <end position="215"/>
    </location>
    <ligand>
        <name>ATP</name>
        <dbReference type="ChEBI" id="CHEBI:30616"/>
    </ligand>
</feature>
<dbReference type="InterPro" id="IPR005862">
    <property type="entry name" value="PurT"/>
</dbReference>
<feature type="binding site" evidence="7">
    <location>
        <position position="299"/>
    </location>
    <ligand>
        <name>Mg(2+)</name>
        <dbReference type="ChEBI" id="CHEBI:18420"/>
    </ligand>
</feature>
<dbReference type="SUPFAM" id="SSF56059">
    <property type="entry name" value="Glutathione synthetase ATP-binding domain-like"/>
    <property type="match status" value="1"/>
</dbReference>
<keyword evidence="3 7" id="KW-0547">Nucleotide-binding</keyword>
<feature type="binding site" evidence="7">
    <location>
        <begin position="177"/>
        <end position="182"/>
    </location>
    <ligand>
        <name>ATP</name>
        <dbReference type="ChEBI" id="CHEBI:30616"/>
    </ligand>
</feature>
<keyword evidence="9" id="KW-0808">Transferase</keyword>
<dbReference type="EC" id="6.3.1.21" evidence="7"/>
<feature type="binding site" evidence="7">
    <location>
        <position position="99"/>
    </location>
    <ligand>
        <name>N(1)-(5-phospho-beta-D-ribosyl)glycinamide</name>
        <dbReference type="ChEBI" id="CHEBI:143788"/>
    </ligand>
</feature>
<dbReference type="NCBIfam" id="NF006766">
    <property type="entry name" value="PRK09288.1"/>
    <property type="match status" value="1"/>
</dbReference>
<feature type="binding site" evidence="7">
    <location>
        <position position="306"/>
    </location>
    <ligand>
        <name>N(1)-(5-phospho-beta-D-ribosyl)glycinamide</name>
        <dbReference type="ChEBI" id="CHEBI:143788"/>
    </ligand>
</feature>
<dbReference type="SUPFAM" id="SSF52440">
    <property type="entry name" value="PreATP-grasp domain"/>
    <property type="match status" value="1"/>
</dbReference>
<sequence length="413" mass="45662">MISGRIDDSVYIGMMPFMRKFGTPLKRSAIKILLLGSGELGREVAIEAMRLGVEVIACDRYKNAPAMQMAHRNYTFNMREGKNIRKIVEKEKPDFIVPEIEAIATDTLVELEKEGWTVIPRAIATKLTMDREGIRRLSAEKLKLPTSPYHFASSLKELEKGALDVGFPCVIKPTMSSSGHGQSVARKSADLKKAWHFAMTDTRVKTGRVIVEGFIDFDYEITLLTVRHAKGISYCAPVGHRQVNGDYVESWQPHQMSKKALKKAQNIAKRIVNELCGAKGRGIFGVELFVKGDKVWFSEVSPRPHDTGMVTMVSQTMSEMELHVRAILDLPIPGIPCVPGASYAILAHGNMKNPTYEGVSDALKIPGTHIRIFGKPEVIGHRRMGVALAIGKTVAEARKKAMAAAKKVKIIEG</sequence>